<evidence type="ECO:0000256" key="5">
    <source>
        <dbReference type="ARBA" id="ARBA00022989"/>
    </source>
</evidence>
<feature type="transmembrane region" description="Helical" evidence="7">
    <location>
        <begin position="51"/>
        <end position="71"/>
    </location>
</feature>
<evidence type="ECO:0000256" key="6">
    <source>
        <dbReference type="ARBA" id="ARBA00023136"/>
    </source>
</evidence>
<evidence type="ECO:0000313" key="10">
    <source>
        <dbReference type="Proteomes" id="UP001601059"/>
    </source>
</evidence>
<organism evidence="9 10">
    <name type="scientific">Cytobacillus spartinae</name>
    <dbReference type="NCBI Taxonomy" id="3299023"/>
    <lineage>
        <taxon>Bacteria</taxon>
        <taxon>Bacillati</taxon>
        <taxon>Bacillota</taxon>
        <taxon>Bacilli</taxon>
        <taxon>Bacillales</taxon>
        <taxon>Bacillaceae</taxon>
        <taxon>Cytobacillus</taxon>
    </lineage>
</organism>
<reference evidence="9 10" key="1">
    <citation type="submission" date="2024-08" db="EMBL/GenBank/DDBJ databases">
        <title>Two novel Cytobacillus novel species.</title>
        <authorList>
            <person name="Liu G."/>
        </authorList>
    </citation>
    <scope>NUCLEOTIDE SEQUENCE [LARGE SCALE GENOMIC DNA]</scope>
    <source>
        <strain evidence="9 10">FJAT-54145</strain>
    </source>
</reference>
<keyword evidence="3" id="KW-1003">Cell membrane</keyword>
<name>A0ABW6K8A7_9BACI</name>
<dbReference type="PANTHER" id="PTHR33778:SF1">
    <property type="entry name" value="MAGNESIUM TRANSPORTER YHID-RELATED"/>
    <property type="match status" value="1"/>
</dbReference>
<feature type="transmembrane region" description="Helical" evidence="7">
    <location>
        <begin position="109"/>
        <end position="127"/>
    </location>
</feature>
<evidence type="ECO:0000256" key="1">
    <source>
        <dbReference type="ARBA" id="ARBA00004651"/>
    </source>
</evidence>
<evidence type="ECO:0000256" key="2">
    <source>
        <dbReference type="ARBA" id="ARBA00009298"/>
    </source>
</evidence>
<comment type="similarity">
    <text evidence="2">Belongs to the MgtC/SapB family.</text>
</comment>
<keyword evidence="6 7" id="KW-0472">Membrane</keyword>
<dbReference type="InterPro" id="IPR003416">
    <property type="entry name" value="MgtC/SapB/SrpB/YhiD_fam"/>
</dbReference>
<evidence type="ECO:0000256" key="7">
    <source>
        <dbReference type="SAM" id="Phobius"/>
    </source>
</evidence>
<evidence type="ECO:0000313" key="9">
    <source>
        <dbReference type="EMBL" id="MFE8700438.1"/>
    </source>
</evidence>
<keyword evidence="4 7" id="KW-0812">Transmembrane</keyword>
<dbReference type="Pfam" id="PF02308">
    <property type="entry name" value="MgtC"/>
    <property type="match status" value="1"/>
</dbReference>
<keyword evidence="5 7" id="KW-1133">Transmembrane helix</keyword>
<comment type="caution">
    <text evidence="9">The sequence shown here is derived from an EMBL/GenBank/DDBJ whole genome shotgun (WGS) entry which is preliminary data.</text>
</comment>
<evidence type="ECO:0000259" key="8">
    <source>
        <dbReference type="Pfam" id="PF02308"/>
    </source>
</evidence>
<feature type="transmembrane region" description="Helical" evidence="7">
    <location>
        <begin position="15"/>
        <end position="39"/>
    </location>
</feature>
<evidence type="ECO:0000256" key="4">
    <source>
        <dbReference type="ARBA" id="ARBA00022692"/>
    </source>
</evidence>
<dbReference type="PANTHER" id="PTHR33778">
    <property type="entry name" value="PROTEIN MGTC"/>
    <property type="match status" value="1"/>
</dbReference>
<feature type="transmembrane region" description="Helical" evidence="7">
    <location>
        <begin position="83"/>
        <end position="102"/>
    </location>
</feature>
<dbReference type="PRINTS" id="PR01837">
    <property type="entry name" value="MGTCSAPBPROT"/>
</dbReference>
<gene>
    <name evidence="9" type="ORF">ACFYKX_07425</name>
</gene>
<dbReference type="EMBL" id="JBIACK010000002">
    <property type="protein sequence ID" value="MFE8700438.1"/>
    <property type="molecule type" value="Genomic_DNA"/>
</dbReference>
<feature type="transmembrane region" description="Helical" evidence="7">
    <location>
        <begin position="133"/>
        <end position="154"/>
    </location>
</feature>
<protein>
    <submittedName>
        <fullName evidence="9">MgtC/SapB family protein</fullName>
    </submittedName>
</protein>
<dbReference type="RefSeq" id="WP_389359602.1">
    <property type="nucleotide sequence ID" value="NZ_JBIACK010000002.1"/>
</dbReference>
<proteinExistence type="inferred from homology"/>
<keyword evidence="10" id="KW-1185">Reference proteome</keyword>
<accession>A0ABW6K8A7</accession>
<evidence type="ECO:0000256" key="3">
    <source>
        <dbReference type="ARBA" id="ARBA00022475"/>
    </source>
</evidence>
<dbReference type="Proteomes" id="UP001601059">
    <property type="component" value="Unassembled WGS sequence"/>
</dbReference>
<dbReference type="InterPro" id="IPR049177">
    <property type="entry name" value="MgtC_SapB_SrpB_YhiD_N"/>
</dbReference>
<feature type="domain" description="MgtC/SapB/SrpB/YhiD N-terminal" evidence="8">
    <location>
        <begin position="26"/>
        <end position="155"/>
    </location>
</feature>
<sequence>MGAFIFNRGERKITITISTLTILERLFLAALLGGLIGWERDLRNKQAGFKTHLLVSVGSALIMILSIYGFNETINHINARFDPARLAHGVISGIGFLGAGAILRHSNNLVTGITTAATLWVVAAIGLSVGSGFYLPALITTGIVLINVFLLRSLEFKFLIPKKYVTISLVVSEEAKVLGKVNKLLKNESAVIKGITMSDEYYFLDEGFLSFDIDIKLSTRKNILLISQRLSALEGVKQVKIDNINVQSPQEDL</sequence>
<comment type="subcellular location">
    <subcellularLocation>
        <location evidence="1">Cell membrane</location>
        <topology evidence="1">Multi-pass membrane protein</topology>
    </subcellularLocation>
</comment>